<reference evidence="1" key="1">
    <citation type="submission" date="2018-05" db="EMBL/GenBank/DDBJ databases">
        <title>Effector identification in a new, highly contiguous assembly of the strawberry crown rot pathogen Phytophthora cactorum.</title>
        <authorList>
            <person name="Armitage A.D."/>
            <person name="Nellist C.F."/>
            <person name="Bates H."/>
            <person name="Vickerstaff R.J."/>
            <person name="Harrison R.J."/>
        </authorList>
    </citation>
    <scope>NUCLEOTIDE SEQUENCE</scope>
    <source>
        <strain evidence="1">P421</strain>
    </source>
</reference>
<protein>
    <submittedName>
        <fullName evidence="1">Uncharacterized protein</fullName>
    </submittedName>
</protein>
<gene>
    <name evidence="1" type="ORF">PC129_g5774</name>
</gene>
<evidence type="ECO:0000313" key="2">
    <source>
        <dbReference type="Proteomes" id="UP000760860"/>
    </source>
</evidence>
<comment type="caution">
    <text evidence="1">The sequence shown here is derived from an EMBL/GenBank/DDBJ whole genome shotgun (WGS) entry which is preliminary data.</text>
</comment>
<accession>A0A8T1IE58</accession>
<dbReference type="AlphaFoldDB" id="A0A8T1IE58"/>
<organism evidence="1 2">
    <name type="scientific">Phytophthora cactorum</name>
    <dbReference type="NCBI Taxonomy" id="29920"/>
    <lineage>
        <taxon>Eukaryota</taxon>
        <taxon>Sar</taxon>
        <taxon>Stramenopiles</taxon>
        <taxon>Oomycota</taxon>
        <taxon>Peronosporomycetes</taxon>
        <taxon>Peronosporales</taxon>
        <taxon>Peronosporaceae</taxon>
        <taxon>Phytophthora</taxon>
    </lineage>
</organism>
<evidence type="ECO:0000313" key="1">
    <source>
        <dbReference type="EMBL" id="KAG3223555.1"/>
    </source>
</evidence>
<dbReference type="Proteomes" id="UP000760860">
    <property type="component" value="Unassembled WGS sequence"/>
</dbReference>
<name>A0A8T1IE58_9STRA</name>
<proteinExistence type="predicted"/>
<dbReference type="EMBL" id="RCMV01000141">
    <property type="protein sequence ID" value="KAG3223555.1"/>
    <property type="molecule type" value="Genomic_DNA"/>
</dbReference>
<sequence>MAPAENMKLEGITFFAERPGVSYRYFIELKNSRMSIWMEDRKNKTQCIAAAFLKLMLYHLATRSPTHQLPTMRK</sequence>